<dbReference type="EMBL" id="PKSG01000822">
    <property type="protein sequence ID" value="POR32665.1"/>
    <property type="molecule type" value="Genomic_DNA"/>
</dbReference>
<evidence type="ECO:0000313" key="3">
    <source>
        <dbReference type="EMBL" id="POR32665.1"/>
    </source>
</evidence>
<reference evidence="3 4" key="1">
    <citation type="submission" date="2018-01" db="EMBL/GenBank/DDBJ databases">
        <title>Harnessing the power of phylogenomics to disentangle the directionality and signatures of interkingdom host jumping in the parasitic fungal genus Tolypocladium.</title>
        <authorList>
            <person name="Quandt C.A."/>
            <person name="Patterson W."/>
            <person name="Spatafora J.W."/>
        </authorList>
    </citation>
    <scope>NUCLEOTIDE SEQUENCE [LARGE SCALE GENOMIC DNA]</scope>
    <source>
        <strain evidence="3 4">NRBC 100945</strain>
    </source>
</reference>
<keyword evidence="2" id="KW-0732">Signal</keyword>
<sequence>MWHLARIFCHFQLWFSDALPIKVPRGGQNVSSRLIVDQRGFLDLTEFRSGANLALDANGAVLSLKRDDANGVSCLPLDIGAQWLNLTLKIEDDGGFQLSLHGHHRRAAQSRPLTNTYADCYTATEQVSGKLKPLPHISAEDVKFIDEMIEQKYVPYQNIPDAPLKTVEDLKALGRHLFPFTPHSFELAMSVYDWTTASFTRLVFMKIFQYTGIAPPPFPLDEKSIAEQIWASNWSSYTPQDVDFMRSFLMEPADTLADVTSQLTDVAAELHRFSEVHNRLLSAAFQALPRTAVMSKPQLFSGQVDIYQLGLSHFGIEFLEFPGNDGPVGAELVTAFDDVLASYVSVGKTITTKMVWSFTDSVEDAMHYSNGIVLVANPDDSWVWDKASYITPLSDDPKKTEYTFAPGTQFEVQNIDQATVFDKKVVVITLRPKPSGHVIAGRKPLDEVARGLPGVLPRADVVSLVRGHKPSSELPHGRNKTGGRRCACYKH</sequence>
<feature type="compositionally biased region" description="Basic residues" evidence="1">
    <location>
        <begin position="477"/>
        <end position="487"/>
    </location>
</feature>
<proteinExistence type="predicted"/>
<dbReference type="AlphaFoldDB" id="A0A2S4KR59"/>
<name>A0A2S4KR59_9HYPO</name>
<feature type="signal peptide" evidence="2">
    <location>
        <begin position="1"/>
        <end position="18"/>
    </location>
</feature>
<dbReference type="Gene3D" id="3.90.176.10">
    <property type="entry name" value="Toxin ADP-ribosyltransferase, Chain A, domain 1"/>
    <property type="match status" value="1"/>
</dbReference>
<dbReference type="Proteomes" id="UP000237481">
    <property type="component" value="Unassembled WGS sequence"/>
</dbReference>
<comment type="caution">
    <text evidence="3">The sequence shown here is derived from an EMBL/GenBank/DDBJ whole genome shotgun (WGS) entry which is preliminary data.</text>
</comment>
<evidence type="ECO:0000313" key="4">
    <source>
        <dbReference type="Proteomes" id="UP000237481"/>
    </source>
</evidence>
<evidence type="ECO:0000256" key="1">
    <source>
        <dbReference type="SAM" id="MobiDB-lite"/>
    </source>
</evidence>
<evidence type="ECO:0000256" key="2">
    <source>
        <dbReference type="SAM" id="SignalP"/>
    </source>
</evidence>
<accession>A0A2S4KR59</accession>
<feature type="chain" id="PRO_5015757707" evidence="2">
    <location>
        <begin position="19"/>
        <end position="491"/>
    </location>
</feature>
<protein>
    <submittedName>
        <fullName evidence="3">Uncharacterized protein</fullName>
    </submittedName>
</protein>
<feature type="region of interest" description="Disordered" evidence="1">
    <location>
        <begin position="467"/>
        <end position="487"/>
    </location>
</feature>
<gene>
    <name evidence="3" type="ORF">TPAR_07087</name>
</gene>
<keyword evidence="4" id="KW-1185">Reference proteome</keyword>
<dbReference type="OrthoDB" id="5364250at2759"/>
<organism evidence="3 4">
    <name type="scientific">Tolypocladium paradoxum</name>
    <dbReference type="NCBI Taxonomy" id="94208"/>
    <lineage>
        <taxon>Eukaryota</taxon>
        <taxon>Fungi</taxon>
        <taxon>Dikarya</taxon>
        <taxon>Ascomycota</taxon>
        <taxon>Pezizomycotina</taxon>
        <taxon>Sordariomycetes</taxon>
        <taxon>Hypocreomycetidae</taxon>
        <taxon>Hypocreales</taxon>
        <taxon>Ophiocordycipitaceae</taxon>
        <taxon>Tolypocladium</taxon>
    </lineage>
</organism>
<dbReference type="STRING" id="94208.A0A2S4KR59"/>